<keyword evidence="3" id="KW-1185">Reference proteome</keyword>
<dbReference type="Proteomes" id="UP001597183">
    <property type="component" value="Unassembled WGS sequence"/>
</dbReference>
<feature type="chain" id="PRO_5046440302" evidence="1">
    <location>
        <begin position="28"/>
        <end position="667"/>
    </location>
</feature>
<organism evidence="2 3">
    <name type="scientific">Actinoplanes sichuanensis</name>
    <dbReference type="NCBI Taxonomy" id="512349"/>
    <lineage>
        <taxon>Bacteria</taxon>
        <taxon>Bacillati</taxon>
        <taxon>Actinomycetota</taxon>
        <taxon>Actinomycetes</taxon>
        <taxon>Micromonosporales</taxon>
        <taxon>Micromonosporaceae</taxon>
        <taxon>Actinoplanes</taxon>
    </lineage>
</organism>
<proteinExistence type="predicted"/>
<dbReference type="Gene3D" id="2.130.10.10">
    <property type="entry name" value="YVTN repeat-like/Quinoprotein amine dehydrogenase"/>
    <property type="match status" value="1"/>
</dbReference>
<dbReference type="RefSeq" id="WP_317788863.1">
    <property type="nucleotide sequence ID" value="NZ_AP028461.1"/>
</dbReference>
<dbReference type="InterPro" id="IPR015943">
    <property type="entry name" value="WD40/YVTN_repeat-like_dom_sf"/>
</dbReference>
<dbReference type="EMBL" id="JBHTMK010000037">
    <property type="protein sequence ID" value="MFD1368352.1"/>
    <property type="molecule type" value="Genomic_DNA"/>
</dbReference>
<reference evidence="3" key="1">
    <citation type="journal article" date="2019" name="Int. J. Syst. Evol. Microbiol.">
        <title>The Global Catalogue of Microorganisms (GCM) 10K type strain sequencing project: providing services to taxonomists for standard genome sequencing and annotation.</title>
        <authorList>
            <consortium name="The Broad Institute Genomics Platform"/>
            <consortium name="The Broad Institute Genome Sequencing Center for Infectious Disease"/>
            <person name="Wu L."/>
            <person name="Ma J."/>
        </authorList>
    </citation>
    <scope>NUCLEOTIDE SEQUENCE [LARGE SCALE GENOMIC DNA]</scope>
    <source>
        <strain evidence="3">CCM 7526</strain>
    </source>
</reference>
<feature type="signal peptide" evidence="1">
    <location>
        <begin position="1"/>
        <end position="27"/>
    </location>
</feature>
<dbReference type="SUPFAM" id="SSF50969">
    <property type="entry name" value="YVTN repeat-like/Quinoprotein amine dehydrogenase"/>
    <property type="match status" value="1"/>
</dbReference>
<accession>A0ABW4AE03</accession>
<evidence type="ECO:0000313" key="3">
    <source>
        <dbReference type="Proteomes" id="UP001597183"/>
    </source>
</evidence>
<dbReference type="InterPro" id="IPR011044">
    <property type="entry name" value="Quino_amine_DH_bsu"/>
</dbReference>
<protein>
    <submittedName>
        <fullName evidence="2">WD40 repeat domain-containing protein</fullName>
    </submittedName>
</protein>
<keyword evidence="1" id="KW-0732">Signal</keyword>
<gene>
    <name evidence="2" type="ORF">ACFQ5G_23615</name>
</gene>
<comment type="caution">
    <text evidence="2">The sequence shown here is derived from an EMBL/GenBank/DDBJ whole genome shotgun (WGS) entry which is preliminary data.</text>
</comment>
<name>A0ABW4AE03_9ACTN</name>
<sequence>MRTTIAVASAAAVLGSVVFAGASPAVADSTRILPIKAADNLLVDSGRRQLLFSDKTTGIVALDYEGAVLGRYALPGVSDLFLTRDAARLYAAVPAAHKIVALDAATLQPVGEYPVGDTVQPYYLAATSGKIWFGYSDKPAGGFSAKENIGSLDVSGEAPVVALELGDERWDDPWYDKAPRIAAAATDTTRIAVAGVQQDAVFDVSDGTAKLIARVNATSSSSEKQDVALSPDGEVMATTVFGDGHVKLRRTSDLDEVRRLTLGDHAFSTAIDIAADGTVAAGVDGWYDPDIWVFPAGSSSEVRNYDFPNTGSTSGADTLAENSLAWENGGNRLFAISGNSNGVYSLRVFTEPRMSQPTLTLTGPQSTARATAITVSGTLQASLALPAGTPVTVTRTDVEAPGGVSLGTRTINASGGFSFTDTPQAGGRVTYRVAYAGDATRSSVSATHAVDVARSTPSLYLNNNGKVYNYGQNVTFTAYLGGTYKNRVVEFYADPWGGDLGRRLIGRATVNAKGYAYASLKVYRNTGVQAVFTGDARFAARSVAATVYSRVPVSLKLGKYYKTGKISGRTFRYYKKTSKPTFTVAMPRYTNREAYLHVDIWYQGRWQTAFYGNVPVNSKGQAVAGISSVKGLAGYKFRVRAAYRKGYSGDSVNYTTYTAYQYFTVSK</sequence>
<evidence type="ECO:0000256" key="1">
    <source>
        <dbReference type="SAM" id="SignalP"/>
    </source>
</evidence>
<evidence type="ECO:0000313" key="2">
    <source>
        <dbReference type="EMBL" id="MFD1368352.1"/>
    </source>
</evidence>